<dbReference type="InterPro" id="IPR000330">
    <property type="entry name" value="SNF2_N"/>
</dbReference>
<dbReference type="InterPro" id="IPR001650">
    <property type="entry name" value="Helicase_C-like"/>
</dbReference>
<keyword evidence="1 7" id="KW-0378">Hydrolase</keyword>
<dbReference type="Pfam" id="PF00271">
    <property type="entry name" value="Helicase_C"/>
    <property type="match status" value="1"/>
</dbReference>
<protein>
    <submittedName>
        <fullName evidence="7">Helicase</fullName>
        <ecNumber evidence="7">3.6.4.12</ecNumber>
    </submittedName>
</protein>
<proteinExistence type="predicted"/>
<dbReference type="Proteomes" id="UP000029015">
    <property type="component" value="Unassembled WGS sequence"/>
</dbReference>
<dbReference type="SMART" id="SM00487">
    <property type="entry name" value="DEXDc"/>
    <property type="match status" value="1"/>
</dbReference>
<dbReference type="eggNOG" id="COG0553">
    <property type="taxonomic scope" value="Bacteria"/>
</dbReference>
<dbReference type="GO" id="GO:0003678">
    <property type="term" value="F:DNA helicase activity"/>
    <property type="evidence" value="ECO:0007669"/>
    <property type="project" value="UniProtKB-EC"/>
</dbReference>
<dbReference type="EMBL" id="JGYK01000002">
    <property type="protein sequence ID" value="KFI39319.1"/>
    <property type="molecule type" value="Genomic_DNA"/>
</dbReference>
<dbReference type="InterPro" id="IPR013663">
    <property type="entry name" value="Helicase_SWF/SNF/SWI_bac"/>
</dbReference>
<evidence type="ECO:0000313" key="7">
    <source>
        <dbReference type="EMBL" id="KFI39319.1"/>
    </source>
</evidence>
<evidence type="ECO:0000313" key="8">
    <source>
        <dbReference type="Proteomes" id="UP000029015"/>
    </source>
</evidence>
<keyword evidence="8" id="KW-1185">Reference proteome</keyword>
<keyword evidence="7" id="KW-0067">ATP-binding</keyword>
<evidence type="ECO:0000259" key="6">
    <source>
        <dbReference type="PROSITE" id="PS51194"/>
    </source>
</evidence>
<keyword evidence="7" id="KW-0347">Helicase</keyword>
<dbReference type="Pfam" id="PF00176">
    <property type="entry name" value="SNF2-rel_dom"/>
    <property type="match status" value="1"/>
</dbReference>
<dbReference type="InterPro" id="IPR007527">
    <property type="entry name" value="Znf_SWIM"/>
</dbReference>
<dbReference type="Pfam" id="PF04434">
    <property type="entry name" value="SWIM"/>
    <property type="match status" value="1"/>
</dbReference>
<dbReference type="Gene3D" id="3.40.50.300">
    <property type="entry name" value="P-loop containing nucleotide triphosphate hydrolases"/>
    <property type="match status" value="1"/>
</dbReference>
<evidence type="ECO:0000256" key="3">
    <source>
        <dbReference type="SAM" id="MobiDB-lite"/>
    </source>
</evidence>
<feature type="domain" description="Helicase C-terminal" evidence="6">
    <location>
        <begin position="1117"/>
        <end position="1271"/>
    </location>
</feature>
<dbReference type="InterPro" id="IPR027417">
    <property type="entry name" value="P-loop_NTPase"/>
</dbReference>
<keyword evidence="2" id="KW-0862">Zinc</keyword>
<feature type="domain" description="SWIM-type" evidence="4">
    <location>
        <begin position="119"/>
        <end position="160"/>
    </location>
</feature>
<evidence type="ECO:0000256" key="1">
    <source>
        <dbReference type="ARBA" id="ARBA00022801"/>
    </source>
</evidence>
<dbReference type="InterPro" id="IPR038718">
    <property type="entry name" value="SNF2-like_sf"/>
</dbReference>
<dbReference type="EC" id="3.6.4.12" evidence="7"/>
<reference evidence="7 8" key="1">
    <citation type="submission" date="2014-03" db="EMBL/GenBank/DDBJ databases">
        <title>Genomics of Bifidobacteria.</title>
        <authorList>
            <person name="Ventura M."/>
            <person name="Milani C."/>
            <person name="Lugli G.A."/>
        </authorList>
    </citation>
    <scope>NUCLEOTIDE SEQUENCE [LARGE SCALE GENOMIC DNA]</scope>
    <source>
        <strain evidence="7 8">DSM 22766</strain>
    </source>
</reference>
<dbReference type="GO" id="GO:0008270">
    <property type="term" value="F:zinc ion binding"/>
    <property type="evidence" value="ECO:0007669"/>
    <property type="project" value="UniProtKB-KW"/>
</dbReference>
<dbReference type="SMART" id="SM00490">
    <property type="entry name" value="HELICc"/>
    <property type="match status" value="1"/>
</dbReference>
<dbReference type="InterPro" id="IPR049730">
    <property type="entry name" value="SNF2/RAD54-like_C"/>
</dbReference>
<feature type="domain" description="Helicase ATP-binding" evidence="5">
    <location>
        <begin position="785"/>
        <end position="947"/>
    </location>
</feature>
<name>A0A086YYG9_9BIFI</name>
<dbReference type="GO" id="GO:0005524">
    <property type="term" value="F:ATP binding"/>
    <property type="evidence" value="ECO:0007669"/>
    <property type="project" value="InterPro"/>
</dbReference>
<keyword evidence="2" id="KW-0479">Metal-binding</keyword>
<dbReference type="CDD" id="cd18793">
    <property type="entry name" value="SF2_C_SNF"/>
    <property type="match status" value="1"/>
</dbReference>
<comment type="caution">
    <text evidence="7">The sequence shown here is derived from an EMBL/GenBank/DDBJ whole genome shotgun (WGS) entry which is preliminary data.</text>
</comment>
<dbReference type="STRING" id="1437605.AB656_06580"/>
<organism evidence="7 8">
    <name type="scientific">Bifidobacterium actinocoloniiforme DSM 22766</name>
    <dbReference type="NCBI Taxonomy" id="1437605"/>
    <lineage>
        <taxon>Bacteria</taxon>
        <taxon>Bacillati</taxon>
        <taxon>Actinomycetota</taxon>
        <taxon>Actinomycetes</taxon>
        <taxon>Bifidobacteriales</taxon>
        <taxon>Bifidobacteriaceae</taxon>
        <taxon>Bifidobacterium</taxon>
    </lineage>
</organism>
<gene>
    <name evidence="7" type="ORF">BACT_0149</name>
</gene>
<dbReference type="PROSITE" id="PS50966">
    <property type="entry name" value="ZF_SWIM"/>
    <property type="match status" value="1"/>
</dbReference>
<evidence type="ECO:0000256" key="2">
    <source>
        <dbReference type="PROSITE-ProRule" id="PRU00325"/>
    </source>
</evidence>
<dbReference type="PANTHER" id="PTHR10799">
    <property type="entry name" value="SNF2/RAD54 HELICASE FAMILY"/>
    <property type="match status" value="1"/>
</dbReference>
<dbReference type="PROSITE" id="PS51194">
    <property type="entry name" value="HELICASE_CTER"/>
    <property type="match status" value="1"/>
</dbReference>
<accession>A0A086YYG9</accession>
<dbReference type="Pfam" id="PF08455">
    <property type="entry name" value="SNF2_assoc"/>
    <property type="match status" value="1"/>
</dbReference>
<keyword evidence="2" id="KW-0863">Zinc-finger</keyword>
<feature type="region of interest" description="Disordered" evidence="3">
    <location>
        <begin position="490"/>
        <end position="524"/>
    </location>
</feature>
<sequence length="1284" mass="140922">MSVARGKEVSSKFADKRKAEHLDWHASVYGARAGRESRYGFDEDDEGFGFDGGDAEGKAYGRLDVVSEAELKRLGRGSFFRAYEVVQSKRLQGMACRAHARELALSASVVNSYEYADDYQVKARVDLDKATVVDSSCTCPAFGRLGAVCKHVIALVMLYNDSPELFEQTGQAQRPVQRRTSRRLLDFMDQASEEQRQRKRKRQVELLKVVGAESEADQAHSGGGLGSVHLPIGSVSLRPSLSCEGGDWGLRLRVTVPSRHISYLAKDVDELLQAVDHSLYYCYGRKLGFVHSRDSFDQASKGLLDILQRGVQIRSSGQEGVIGYYRQHKGPLTEMTLSEEEVCDILDLYVGSDSTLDYAPGGRPNAQARPAQVVDGDPDLGLSVEPAGEGGDRAGQGYLIRRKLTVDRFIGGHHSSFVVAWPVGGDPLFETNPTIYRCSHAFAAHSELVSALCAPGSDSDEGNGQGQGLFLDSSDLETFSRTVLPALSPAAPASQEAEGDGGGSASDTVVPAAQDGASGTGKGAIRATLPPELLDLRRLPCVIEIYLDRDADGVTCDLQARYGESRFHVFAGIGAHEPVVRDKSAERLAVEAARHYFPEPQGVLARIPESDDKAIYKLLTEGLPVLRSLGEVYSTPAFDGLSADSHPTIRLGLSVKSGLVEISPIADEIAPEEVPALLESYRRKQRYHRLKNGAFVNLAQADMSALDEAEADLGLKPGSLEAGPVTVPAYEAYYWDAQVEEDHKDEEFKRYIRDLKQVDPSRYRLPAELKGVLRPYQEEGFRWLSSACDKGFGGILADEMGLGKTVQLLAFLASRQQEARRVGPSLIVCPASLVYNWAAECAKFVPSLKVAPVAGGKEGRRRVLAQAGDCDLLITSYDLLRRDIEDYKGLKLYCVALDEAQYIKNHATKSAQAVRKLDARQRFALTGTPIENRLAELWSIFDFLMPGILGSYRRFRERFELPILSGDENAQAKLQAFVGPFILRRRKADVLKDLPDKIENVITVQLQGEQRRIYAALEQGLRMTLNKQRDVEFKNGKLQVLAQLTRLRQVCCDPRLLYSNVGEGVPEAASAIAREAASPQAFGKPAEVEQMASERLEQAAEQARRAPRKIPSAKLDAIEELVGSCRDAGRKMLIFSQFTSYLDLIAERLRADGVDYKVITGATPKRKRLELVDSFNEDDTPVFLISLKAGNTGLNLTGACVVVHADPWWNAAAQEQANDRAHRIGQTQDVNVYQIVAKDTIEERILGLQKSKSDLASRFVDSTSSTNGTSISSLTRDDLLSLLG</sequence>
<dbReference type="GO" id="GO:0016787">
    <property type="term" value="F:hydrolase activity"/>
    <property type="evidence" value="ECO:0007669"/>
    <property type="project" value="UniProtKB-KW"/>
</dbReference>
<dbReference type="SUPFAM" id="SSF52540">
    <property type="entry name" value="P-loop containing nucleoside triphosphate hydrolases"/>
    <property type="match status" value="2"/>
</dbReference>
<evidence type="ECO:0000259" key="4">
    <source>
        <dbReference type="PROSITE" id="PS50966"/>
    </source>
</evidence>
<dbReference type="CDD" id="cd18012">
    <property type="entry name" value="DEXQc_arch_SWI2_SNF2"/>
    <property type="match status" value="1"/>
</dbReference>
<evidence type="ECO:0000259" key="5">
    <source>
        <dbReference type="PROSITE" id="PS51192"/>
    </source>
</evidence>
<dbReference type="Gene3D" id="3.40.50.10810">
    <property type="entry name" value="Tandem AAA-ATPase domain"/>
    <property type="match status" value="1"/>
</dbReference>
<dbReference type="PROSITE" id="PS51192">
    <property type="entry name" value="HELICASE_ATP_BIND_1"/>
    <property type="match status" value="1"/>
</dbReference>
<dbReference type="InterPro" id="IPR014001">
    <property type="entry name" value="Helicase_ATP-bd"/>
</dbReference>
<keyword evidence="7" id="KW-0547">Nucleotide-binding</keyword>